<sequence length="663" mass="73440">MAVGESVQLAPRDPEPDADYAWRVRSAPVASSLELVDDEAVVQFDPDAAGTYVLELDAPDGTHTLTIRVFPGSYLPAGSVRSGASGMSGMSGYSGQSGSARPTQVSGGASGSGSGAGEAQRGEGGRPRIRLDATVEDDVVVVRADPQPNPNSETDRDDLVVEFVVDDRDEVDETAVETDGWELRVPLSAIGDRLRVHAAAIDETYSVPDTVAVERDALTDGGVAEAEPDATGHTDGSGSEAASVSRPNDPPKWAQEVTLYEIYVRGYASDDDEADNTFEALEKRLDYLESLGVDCLWLTPVLQNDHAPHGYNIVDFYSIAEDLGTREDYEQFVEAAHDHGMKVLFDLVLNHSARDHPFFEDAYKNPDSDYYDWYEWQDNGEPGTYFDWEFIANFDHRNLDVRRYLLDAVDMWADVVDGFRCDMAWAVPDTFWQEIRDRVKAKDPEFLLLDETIPYIADFHEGMFDMHFDTTLYFTLRQVGRGDEPAERILDAIDQRSEVGFPDHAAFMLYLENHDETRYIVECGESEAMAAAGALFTLPGVPMVYGGQEIGQRGRRDALAWKHARDDIRDHYERLIEVRDETPALRYDGSFRRIDYEADSDRVVAFVRDHDEGSYLCALNFGDDPVTVDVGDLAVDATDIVSNESIAAEGGVRVDDVAICPLA</sequence>
<dbReference type="CDD" id="cd11313">
    <property type="entry name" value="AmyAc_arch_bac_AmyA"/>
    <property type="match status" value="1"/>
</dbReference>
<dbReference type="EMBL" id="LOPV01000021">
    <property type="protein sequence ID" value="KTG30746.1"/>
    <property type="molecule type" value="Genomic_DNA"/>
</dbReference>
<feature type="compositionally biased region" description="Basic and acidic residues" evidence="1">
    <location>
        <begin position="120"/>
        <end position="133"/>
    </location>
</feature>
<feature type="domain" description="Glycosyl hydrolase family 13 catalytic" evidence="2">
    <location>
        <begin position="261"/>
        <end position="579"/>
    </location>
</feature>
<dbReference type="SUPFAM" id="SSF51445">
    <property type="entry name" value="(Trans)glycosidases"/>
    <property type="match status" value="1"/>
</dbReference>
<protein>
    <submittedName>
        <fullName evidence="3">Alpha-amylase</fullName>
    </submittedName>
</protein>
<proteinExistence type="predicted"/>
<dbReference type="Pfam" id="PF00128">
    <property type="entry name" value="Alpha-amylase"/>
    <property type="match status" value="1"/>
</dbReference>
<dbReference type="SUPFAM" id="SSF51011">
    <property type="entry name" value="Glycosyl hydrolase domain"/>
    <property type="match status" value="1"/>
</dbReference>
<organism evidence="3 4">
    <name type="scientific">Haloferax profundi</name>
    <dbReference type="NCBI Taxonomy" id="1544718"/>
    <lineage>
        <taxon>Archaea</taxon>
        <taxon>Methanobacteriati</taxon>
        <taxon>Methanobacteriota</taxon>
        <taxon>Stenosarchaea group</taxon>
        <taxon>Halobacteria</taxon>
        <taxon>Halobacteriales</taxon>
        <taxon>Haloferacaceae</taxon>
        <taxon>Haloferax</taxon>
    </lineage>
</organism>
<feature type="compositionally biased region" description="Low complexity" evidence="1">
    <location>
        <begin position="82"/>
        <end position="99"/>
    </location>
</feature>
<dbReference type="AlphaFoldDB" id="A0A0W1SWB9"/>
<comment type="caution">
    <text evidence="3">The sequence shown here is derived from an EMBL/GenBank/DDBJ whole genome shotgun (WGS) entry which is preliminary data.</text>
</comment>
<dbReference type="OrthoDB" id="34423at2157"/>
<dbReference type="InterPro" id="IPR017853">
    <property type="entry name" value="GH"/>
</dbReference>
<evidence type="ECO:0000259" key="2">
    <source>
        <dbReference type="SMART" id="SM00642"/>
    </source>
</evidence>
<dbReference type="Gene3D" id="3.20.20.80">
    <property type="entry name" value="Glycosidases"/>
    <property type="match status" value="1"/>
</dbReference>
<reference evidence="3 4" key="1">
    <citation type="submission" date="2015-12" db="EMBL/GenBank/DDBJ databases">
        <title>Haloferax profundi sp. nov. isolated from the Discovery deep brine-seawater interface in the Red Sea.</title>
        <authorList>
            <person name="Zhang G."/>
            <person name="Stingl U."/>
            <person name="Rashid M."/>
        </authorList>
    </citation>
    <scope>NUCLEOTIDE SEQUENCE [LARGE SCALE GENOMIC DNA]</scope>
    <source>
        <strain evidence="3 4">SB29</strain>
    </source>
</reference>
<name>A0A0W1SWB9_9EURY</name>
<dbReference type="SMART" id="SM00642">
    <property type="entry name" value="Aamy"/>
    <property type="match status" value="1"/>
</dbReference>
<evidence type="ECO:0000313" key="4">
    <source>
        <dbReference type="Proteomes" id="UP000053157"/>
    </source>
</evidence>
<dbReference type="PANTHER" id="PTHR10357">
    <property type="entry name" value="ALPHA-AMYLASE FAMILY MEMBER"/>
    <property type="match status" value="1"/>
</dbReference>
<feature type="compositionally biased region" description="Polar residues" evidence="1">
    <location>
        <begin position="234"/>
        <end position="246"/>
    </location>
</feature>
<dbReference type="InterPro" id="IPR006047">
    <property type="entry name" value="GH13_cat_dom"/>
</dbReference>
<dbReference type="Proteomes" id="UP000053157">
    <property type="component" value="Unassembled WGS sequence"/>
</dbReference>
<dbReference type="GO" id="GO:0005975">
    <property type="term" value="P:carbohydrate metabolic process"/>
    <property type="evidence" value="ECO:0007669"/>
    <property type="project" value="InterPro"/>
</dbReference>
<evidence type="ECO:0000313" key="3">
    <source>
        <dbReference type="EMBL" id="KTG30746.1"/>
    </source>
</evidence>
<dbReference type="GO" id="GO:0016798">
    <property type="term" value="F:hydrolase activity, acting on glycosyl bonds"/>
    <property type="evidence" value="ECO:0007669"/>
    <property type="project" value="UniProtKB-KW"/>
</dbReference>
<evidence type="ECO:0000256" key="1">
    <source>
        <dbReference type="SAM" id="MobiDB-lite"/>
    </source>
</evidence>
<accession>A0A0W1SWB9</accession>
<feature type="region of interest" description="Disordered" evidence="1">
    <location>
        <begin position="224"/>
        <end position="250"/>
    </location>
</feature>
<keyword evidence="4" id="KW-1185">Reference proteome</keyword>
<feature type="region of interest" description="Disordered" evidence="1">
    <location>
        <begin position="82"/>
        <end position="157"/>
    </location>
</feature>
<dbReference type="NCBIfam" id="NF041321">
    <property type="entry name" value="Alpha-amyl_MalA_Halo"/>
    <property type="match status" value="1"/>
</dbReference>
<dbReference type="InterPro" id="IPR053556">
    <property type="entry name" value="GH13_alpha-amylase"/>
</dbReference>
<gene>
    <name evidence="3" type="ORF">AUR66_06495</name>
</gene>